<dbReference type="GO" id="GO:0016787">
    <property type="term" value="F:hydrolase activity"/>
    <property type="evidence" value="ECO:0007669"/>
    <property type="project" value="UniProtKB-KW"/>
</dbReference>
<name>A0A8S5V0X4_9CAUD</name>
<dbReference type="Gene3D" id="3.20.20.80">
    <property type="entry name" value="Glycosidases"/>
    <property type="match status" value="1"/>
</dbReference>
<dbReference type="InterPro" id="IPR017853">
    <property type="entry name" value="GH"/>
</dbReference>
<dbReference type="EMBL" id="BK016178">
    <property type="protein sequence ID" value="DAG00263.1"/>
    <property type="molecule type" value="Genomic_DNA"/>
</dbReference>
<keyword evidence="1" id="KW-0378">Hydrolase</keyword>
<reference evidence="1" key="1">
    <citation type="journal article" date="2021" name="Proc. Natl. Acad. Sci. U.S.A.">
        <title>A Catalog of Tens of Thousands of Viruses from Human Metagenomes Reveals Hidden Associations with Chronic Diseases.</title>
        <authorList>
            <person name="Tisza M.J."/>
            <person name="Buck C.B."/>
        </authorList>
    </citation>
    <scope>NUCLEOTIDE SEQUENCE</scope>
    <source>
        <strain evidence="1">CtJDl18</strain>
    </source>
</reference>
<accession>A0A8S5V0X4</accession>
<dbReference type="SUPFAM" id="SSF51445">
    <property type="entry name" value="(Trans)glycosidases"/>
    <property type="match status" value="1"/>
</dbReference>
<organism evidence="1">
    <name type="scientific">Podoviridae sp. ctJDl18</name>
    <dbReference type="NCBI Taxonomy" id="2825242"/>
    <lineage>
        <taxon>Viruses</taxon>
        <taxon>Duplodnaviria</taxon>
        <taxon>Heunggongvirae</taxon>
        <taxon>Uroviricota</taxon>
        <taxon>Caudoviricetes</taxon>
    </lineage>
</organism>
<proteinExistence type="predicted"/>
<protein>
    <submittedName>
        <fullName evidence="1">Glycoside hydrolase</fullName>
    </submittedName>
</protein>
<evidence type="ECO:0000313" key="1">
    <source>
        <dbReference type="EMBL" id="DAG00263.1"/>
    </source>
</evidence>
<sequence length="968" mass="109898">MANDIDKTSPHYKGDFGSIYEVNKKFPTGGVAGDFVVIEGWAHYWNADRASWCVNAERDSYWDELITNIIEKFKLIRGATYMGVASLDTVPTKVIGAKMYYFATVAGTYKNFGDLVVPQGINVLYSENGSSWVNTTLLEVAQELGVSTKKVVSQKALNDALNLKANQSSVNEALAKKADKEEMNRLLGTKANTTDVDTKFTEEKKRVDAELAKKFDKESILQESGEAEDKVMSQKAVSDKLSDLLPKEAVVHELGESKDKVVSQFALPFREIESPEFIKIIEDAEGHILFTINLDGEVDWSKGIPGPIRAKLQEIIKQCQKDKTDLTKTLMASITALLENKVDKKEGMSLIDDEVKAFFTTIENEEYLYVKKDKEGKVLEGITRDGIKVINLPLKAKMFNEGIKISIPAYNDCAVKCERLSNNPLGINISFKYIKETDTFLKYAQLTHVSCVRLATLSSYVALAGEYGFDVLVNDNYSNIAHICEFDVNNKIKRDVNNNAILSEEFKSELQKKKNLLILFDGEEHENLVSPLDKKPIKYKMKYYNSENFLGSNYEIYGWTLEEVFVFYKEVYSMIKSINKNILVLSGSLGTKHLEDNDFVDKLCTLQDSDGTHFWDYIDIFDFQNYQIHTPYTSEEITKKAFKDFNALKKKHFNRYNISNLSDKHVWITEYGNSSYDMSNSYRASCIARHALSLFSYGVDKVFLHTLYTPEDLSLPTTGENFFGIVPSNLSASYISFFENDGKFNTPISEGDALKKVFITNSEKLEWNLSRSVYFWQQKYSPVDKMASKGLAISGKGFTIKKVSIFSKEEVETILWEGTKRIENNTDVLILDKSKFSFNDYDKKIVVYFSQVDSVDTTWKGFKTSVVFDAFQFFAEIYNSGSTKPTLRILDGNIYVASWINGNGIPFHSLWLPTNRHDESFVKAELVIDEPYEIYDCMGNEMPFNGKITGSPIFVKGSETITLKNIRK</sequence>